<name>A0A919B122_9ACTN</name>
<comment type="caution">
    <text evidence="2">The sequence shown here is derived from an EMBL/GenBank/DDBJ whole genome shotgun (WGS) entry which is preliminary data.</text>
</comment>
<protein>
    <submittedName>
        <fullName evidence="2">Uncharacterized protein</fullName>
    </submittedName>
</protein>
<dbReference type="EMBL" id="BNBI01000023">
    <property type="protein sequence ID" value="GHF33463.1"/>
    <property type="molecule type" value="Genomic_DNA"/>
</dbReference>
<evidence type="ECO:0000313" key="2">
    <source>
        <dbReference type="EMBL" id="GHF33463.1"/>
    </source>
</evidence>
<feature type="region of interest" description="Disordered" evidence="1">
    <location>
        <begin position="37"/>
        <end position="57"/>
    </location>
</feature>
<reference evidence="2" key="2">
    <citation type="submission" date="2020-09" db="EMBL/GenBank/DDBJ databases">
        <authorList>
            <person name="Sun Q."/>
            <person name="Ohkuma M."/>
        </authorList>
    </citation>
    <scope>NUCLEOTIDE SEQUENCE</scope>
    <source>
        <strain evidence="2">JCM 4477</strain>
    </source>
</reference>
<accession>A0A919B122</accession>
<keyword evidence="3" id="KW-1185">Reference proteome</keyword>
<dbReference type="AlphaFoldDB" id="A0A919B122"/>
<proteinExistence type="predicted"/>
<evidence type="ECO:0000256" key="1">
    <source>
        <dbReference type="SAM" id="MobiDB-lite"/>
    </source>
</evidence>
<organism evidence="2 3">
    <name type="scientific">Streptomyces fumanus</name>
    <dbReference type="NCBI Taxonomy" id="67302"/>
    <lineage>
        <taxon>Bacteria</taxon>
        <taxon>Bacillati</taxon>
        <taxon>Actinomycetota</taxon>
        <taxon>Actinomycetes</taxon>
        <taxon>Kitasatosporales</taxon>
        <taxon>Streptomycetaceae</taxon>
        <taxon>Streptomyces</taxon>
    </lineage>
</organism>
<evidence type="ECO:0000313" key="3">
    <source>
        <dbReference type="Proteomes" id="UP000630718"/>
    </source>
</evidence>
<dbReference type="Proteomes" id="UP000630718">
    <property type="component" value="Unassembled WGS sequence"/>
</dbReference>
<gene>
    <name evidence="2" type="ORF">GCM10018772_68860</name>
</gene>
<sequence length="57" mass="6132">MRWETAIAADNTDGREARVTYYLNRFRTRAARAFSATTARPGTRAPSGVAASGLTGL</sequence>
<reference evidence="2" key="1">
    <citation type="journal article" date="2014" name="Int. J. Syst. Evol. Microbiol.">
        <title>Complete genome sequence of Corynebacterium casei LMG S-19264T (=DSM 44701T), isolated from a smear-ripened cheese.</title>
        <authorList>
            <consortium name="US DOE Joint Genome Institute (JGI-PGF)"/>
            <person name="Walter F."/>
            <person name="Albersmeier A."/>
            <person name="Kalinowski J."/>
            <person name="Ruckert C."/>
        </authorList>
    </citation>
    <scope>NUCLEOTIDE SEQUENCE</scope>
    <source>
        <strain evidence="2">JCM 4477</strain>
    </source>
</reference>